<comment type="similarity">
    <text evidence="7">Belongs to the binding-protein-dependent transport system permease family.</text>
</comment>
<keyword evidence="6 7" id="KW-0472">Membrane</keyword>
<evidence type="ECO:0000256" key="1">
    <source>
        <dbReference type="ARBA" id="ARBA00004651"/>
    </source>
</evidence>
<feature type="transmembrane region" description="Helical" evidence="7">
    <location>
        <begin position="123"/>
        <end position="144"/>
    </location>
</feature>
<evidence type="ECO:0000256" key="6">
    <source>
        <dbReference type="ARBA" id="ARBA00023136"/>
    </source>
</evidence>
<dbReference type="PANTHER" id="PTHR43744">
    <property type="entry name" value="ABC TRANSPORTER PERMEASE PROTEIN MG189-RELATED-RELATED"/>
    <property type="match status" value="1"/>
</dbReference>
<comment type="caution">
    <text evidence="9">The sequence shown here is derived from an EMBL/GenBank/DDBJ whole genome shotgun (WGS) entry which is preliminary data.</text>
</comment>
<reference evidence="9 10" key="1">
    <citation type="submission" date="2020-07" db="EMBL/GenBank/DDBJ databases">
        <title>Sequencing the genomes of 1000 actinobacteria strains.</title>
        <authorList>
            <person name="Klenk H.-P."/>
        </authorList>
    </citation>
    <scope>NUCLEOTIDE SEQUENCE [LARGE SCALE GENOMIC DNA]</scope>
    <source>
        <strain evidence="9 10">DSM 22083</strain>
    </source>
</reference>
<dbReference type="PANTHER" id="PTHR43744:SF8">
    <property type="entry name" value="SN-GLYCEROL-3-PHOSPHATE TRANSPORT SYSTEM PERMEASE PROTEIN UGPE"/>
    <property type="match status" value="1"/>
</dbReference>
<dbReference type="GO" id="GO:0005886">
    <property type="term" value="C:plasma membrane"/>
    <property type="evidence" value="ECO:0007669"/>
    <property type="project" value="UniProtKB-SubCell"/>
</dbReference>
<keyword evidence="3" id="KW-1003">Cell membrane</keyword>
<dbReference type="PROSITE" id="PS50928">
    <property type="entry name" value="ABC_TM1"/>
    <property type="match status" value="1"/>
</dbReference>
<evidence type="ECO:0000256" key="2">
    <source>
        <dbReference type="ARBA" id="ARBA00022448"/>
    </source>
</evidence>
<dbReference type="GO" id="GO:0055085">
    <property type="term" value="P:transmembrane transport"/>
    <property type="evidence" value="ECO:0007669"/>
    <property type="project" value="InterPro"/>
</dbReference>
<feature type="transmembrane region" description="Helical" evidence="7">
    <location>
        <begin position="25"/>
        <end position="47"/>
    </location>
</feature>
<evidence type="ECO:0000256" key="7">
    <source>
        <dbReference type="RuleBase" id="RU363032"/>
    </source>
</evidence>
<dbReference type="EMBL" id="JACCBU010000001">
    <property type="protein sequence ID" value="NYE75359.1"/>
    <property type="molecule type" value="Genomic_DNA"/>
</dbReference>
<dbReference type="Gene3D" id="1.10.3720.10">
    <property type="entry name" value="MetI-like"/>
    <property type="match status" value="1"/>
</dbReference>
<keyword evidence="5 7" id="KW-1133">Transmembrane helix</keyword>
<keyword evidence="10" id="KW-1185">Reference proteome</keyword>
<feature type="transmembrane region" description="Helical" evidence="7">
    <location>
        <begin position="209"/>
        <end position="233"/>
    </location>
</feature>
<dbReference type="CDD" id="cd06261">
    <property type="entry name" value="TM_PBP2"/>
    <property type="match status" value="1"/>
</dbReference>
<evidence type="ECO:0000256" key="5">
    <source>
        <dbReference type="ARBA" id="ARBA00022989"/>
    </source>
</evidence>
<evidence type="ECO:0000256" key="4">
    <source>
        <dbReference type="ARBA" id="ARBA00022692"/>
    </source>
</evidence>
<dbReference type="RefSeq" id="WP_218871680.1">
    <property type="nucleotide sequence ID" value="NZ_JACCBU010000001.1"/>
</dbReference>
<feature type="transmembrane region" description="Helical" evidence="7">
    <location>
        <begin position="269"/>
        <end position="290"/>
    </location>
</feature>
<feature type="transmembrane region" description="Helical" evidence="7">
    <location>
        <begin position="84"/>
        <end position="111"/>
    </location>
</feature>
<comment type="subcellular location">
    <subcellularLocation>
        <location evidence="1 7">Cell membrane</location>
        <topology evidence="1 7">Multi-pass membrane protein</topology>
    </subcellularLocation>
</comment>
<sequence>MTTTQVTQLRTETAPKIKGERGLTAVTQVILIIWSVIIGLPIIWVLMSSVKTDAEIFVDSWRPPQALQLDNYLRAWNEAQFGTYFLNSLIVVGLSTLIVMVLGAMVSYVLARYQFVGRRALNLTFIGAMALPIFLAVIPLFGVIKQLGTSMQASGLPFGLLGTYHGLIAVYVAYAMPFTVFFLTGFFGSLPGELSEAAFIDGCGHFKTYFFVMLPLARPGIVSITIFNAVGLWNQYLLPLFLNNDNPGLYVVTQGLAKLAGDSQYGSDFSGLFAGLVISMAPVLILYVIFQKQIQAGMTAGALK</sequence>
<feature type="domain" description="ABC transmembrane type-1" evidence="8">
    <location>
        <begin position="85"/>
        <end position="290"/>
    </location>
</feature>
<dbReference type="SUPFAM" id="SSF161098">
    <property type="entry name" value="MetI-like"/>
    <property type="match status" value="1"/>
</dbReference>
<dbReference type="Proteomes" id="UP000569914">
    <property type="component" value="Unassembled WGS sequence"/>
</dbReference>
<gene>
    <name evidence="9" type="ORF">BKA15_006688</name>
</gene>
<dbReference type="InterPro" id="IPR035906">
    <property type="entry name" value="MetI-like_sf"/>
</dbReference>
<keyword evidence="2 7" id="KW-0813">Transport</keyword>
<dbReference type="InterPro" id="IPR000515">
    <property type="entry name" value="MetI-like"/>
</dbReference>
<protein>
    <submittedName>
        <fullName evidence="9">N-acetylglucosamine transport system permease protein</fullName>
    </submittedName>
</protein>
<keyword evidence="4 7" id="KW-0812">Transmembrane</keyword>
<accession>A0A7Y9LCZ5</accession>
<dbReference type="Pfam" id="PF00528">
    <property type="entry name" value="BPD_transp_1"/>
    <property type="match status" value="1"/>
</dbReference>
<evidence type="ECO:0000256" key="3">
    <source>
        <dbReference type="ARBA" id="ARBA00022475"/>
    </source>
</evidence>
<dbReference type="AlphaFoldDB" id="A0A7Y9LCZ5"/>
<organism evidence="9 10">
    <name type="scientific">Microlunatus parietis</name>
    <dbReference type="NCBI Taxonomy" id="682979"/>
    <lineage>
        <taxon>Bacteria</taxon>
        <taxon>Bacillati</taxon>
        <taxon>Actinomycetota</taxon>
        <taxon>Actinomycetes</taxon>
        <taxon>Propionibacteriales</taxon>
        <taxon>Propionibacteriaceae</taxon>
        <taxon>Microlunatus</taxon>
    </lineage>
</organism>
<evidence type="ECO:0000313" key="10">
    <source>
        <dbReference type="Proteomes" id="UP000569914"/>
    </source>
</evidence>
<name>A0A7Y9LCZ5_9ACTN</name>
<evidence type="ECO:0000259" key="8">
    <source>
        <dbReference type="PROSITE" id="PS50928"/>
    </source>
</evidence>
<proteinExistence type="inferred from homology"/>
<feature type="transmembrane region" description="Helical" evidence="7">
    <location>
        <begin position="164"/>
        <end position="188"/>
    </location>
</feature>
<evidence type="ECO:0000313" key="9">
    <source>
        <dbReference type="EMBL" id="NYE75359.1"/>
    </source>
</evidence>